<feature type="region of interest" description="Disordered" evidence="2">
    <location>
        <begin position="364"/>
        <end position="383"/>
    </location>
</feature>
<protein>
    <recommendedName>
        <fullName evidence="3">NTF2 domain-containing protein</fullName>
    </recommendedName>
</protein>
<feature type="compositionally biased region" description="Basic and acidic residues" evidence="2">
    <location>
        <begin position="176"/>
        <end position="188"/>
    </location>
</feature>
<sequence>MTLADYQKDPNRIGTDFIKYYYTKLSTNSSKIYQLYTKDAVCKHMNPTSDPFKNQAEEIHGIEKIKKYWKSQPPISNAKIVILTVNTIQNSDGSLVITVVGEILLREDYDSDDDTILPTRTFTQTFILQQHAVKDNFEVKSDILTYIPNTDYMNAVIYEEEEPVELVVVQEEEEFPEKGGRGALRDVGEAPEEDAEGEETKKQKGKYTHLTGSEMEESTAPGGIYNKSQAETNNKQKAVSTLEEDVNSTEGSVKKTSNINKPASTPQPKSEVSISTKEITPEAGKTKVASQSGAVSGAATSLPSVSAASASASVSNDQNHPLSPPSTAAQTSSESSTQKKERVSSVPLSGSSWASALKSNKFETAVSSTSSSHASNSKSSNSKVTQDFEVYVTFKDASSTFSESSLRTALAKANLSPINISHFKKNNAVVSFDSAEKQSLALNKGKVNSGNVQINIEKRDPVKKFQKRKQNNHKNNDRKN</sequence>
<dbReference type="GO" id="GO:1990861">
    <property type="term" value="C:Ubp3-Bre5 deubiquitination complex"/>
    <property type="evidence" value="ECO:0007669"/>
    <property type="project" value="TreeGrafter"/>
</dbReference>
<feature type="compositionally biased region" description="Polar residues" evidence="2">
    <location>
        <begin position="226"/>
        <end position="239"/>
    </location>
</feature>
<dbReference type="PROSITE" id="PS50177">
    <property type="entry name" value="NTF2_DOMAIN"/>
    <property type="match status" value="1"/>
</dbReference>
<dbReference type="Pfam" id="PF02136">
    <property type="entry name" value="NTF2"/>
    <property type="match status" value="1"/>
</dbReference>
<evidence type="ECO:0000259" key="3">
    <source>
        <dbReference type="PROSITE" id="PS50177"/>
    </source>
</evidence>
<dbReference type="GO" id="GO:0034517">
    <property type="term" value="P:ribophagy"/>
    <property type="evidence" value="ECO:0007669"/>
    <property type="project" value="TreeGrafter"/>
</dbReference>
<dbReference type="AlphaFoldDB" id="A0A099NWR7"/>
<reference evidence="5" key="1">
    <citation type="journal article" date="2014" name="Microb. Cell Fact.">
        <title>Exploiting Issatchenkia orientalis SD108 for succinic acid production.</title>
        <authorList>
            <person name="Xiao H."/>
            <person name="Shao Z."/>
            <person name="Jiang Y."/>
            <person name="Dole S."/>
            <person name="Zhao H."/>
        </authorList>
    </citation>
    <scope>NUCLEOTIDE SEQUENCE [LARGE SCALE GENOMIC DNA]</scope>
    <source>
        <strain evidence="5">SD108</strain>
    </source>
</reference>
<feature type="region of interest" description="Disordered" evidence="2">
    <location>
        <begin position="454"/>
        <end position="480"/>
    </location>
</feature>
<dbReference type="PANTHER" id="PTHR10693">
    <property type="entry name" value="RAS GTPASE-ACTIVATING PROTEIN-BINDING PROTEIN"/>
    <property type="match status" value="1"/>
</dbReference>
<feature type="domain" description="NTF2" evidence="3">
    <location>
        <begin position="13"/>
        <end position="146"/>
    </location>
</feature>
<dbReference type="SUPFAM" id="SSF54427">
    <property type="entry name" value="NTF2-like"/>
    <property type="match status" value="1"/>
</dbReference>
<comment type="caution">
    <text evidence="4">The sequence shown here is derived from an EMBL/GenBank/DDBJ whole genome shotgun (WGS) entry which is preliminary data.</text>
</comment>
<evidence type="ECO:0000313" key="5">
    <source>
        <dbReference type="Proteomes" id="UP000029867"/>
    </source>
</evidence>
<dbReference type="Proteomes" id="UP000029867">
    <property type="component" value="Unassembled WGS sequence"/>
</dbReference>
<dbReference type="PANTHER" id="PTHR10693:SF20">
    <property type="entry name" value="AT27578P"/>
    <property type="match status" value="1"/>
</dbReference>
<dbReference type="GO" id="GO:1990904">
    <property type="term" value="C:ribonucleoprotein complex"/>
    <property type="evidence" value="ECO:0007669"/>
    <property type="project" value="TreeGrafter"/>
</dbReference>
<evidence type="ECO:0000256" key="1">
    <source>
        <dbReference type="ARBA" id="ARBA00022884"/>
    </source>
</evidence>
<keyword evidence="1" id="KW-0694">RNA-binding</keyword>
<gene>
    <name evidence="4" type="ORF">JL09_g4498</name>
</gene>
<feature type="compositionally biased region" description="Low complexity" evidence="2">
    <location>
        <begin position="325"/>
        <end position="336"/>
    </location>
</feature>
<dbReference type="Gene3D" id="3.10.450.50">
    <property type="match status" value="1"/>
</dbReference>
<dbReference type="InterPro" id="IPR018222">
    <property type="entry name" value="Nuclear_transport_factor_2_euk"/>
</dbReference>
<dbReference type="GO" id="GO:0005829">
    <property type="term" value="C:cytosol"/>
    <property type="evidence" value="ECO:0007669"/>
    <property type="project" value="TreeGrafter"/>
</dbReference>
<dbReference type="VEuPathDB" id="FungiDB:C5L36_0A08740"/>
<evidence type="ECO:0000256" key="2">
    <source>
        <dbReference type="SAM" id="MobiDB-lite"/>
    </source>
</evidence>
<name>A0A099NWR7_PICKU</name>
<dbReference type="EMBL" id="JQFK01000079">
    <property type="protein sequence ID" value="KGK36351.1"/>
    <property type="molecule type" value="Genomic_DNA"/>
</dbReference>
<dbReference type="GO" id="GO:0003729">
    <property type="term" value="F:mRNA binding"/>
    <property type="evidence" value="ECO:0007669"/>
    <property type="project" value="TreeGrafter"/>
</dbReference>
<dbReference type="InterPro" id="IPR002075">
    <property type="entry name" value="NTF2_dom"/>
</dbReference>
<dbReference type="GO" id="GO:0016579">
    <property type="term" value="P:protein deubiquitination"/>
    <property type="evidence" value="ECO:0007669"/>
    <property type="project" value="TreeGrafter"/>
</dbReference>
<evidence type="ECO:0000313" key="4">
    <source>
        <dbReference type="EMBL" id="KGK36351.1"/>
    </source>
</evidence>
<accession>A0A099NWR7</accession>
<organism evidence="4 5">
    <name type="scientific">Pichia kudriavzevii</name>
    <name type="common">Yeast</name>
    <name type="synonym">Issatchenkia orientalis</name>
    <dbReference type="NCBI Taxonomy" id="4909"/>
    <lineage>
        <taxon>Eukaryota</taxon>
        <taxon>Fungi</taxon>
        <taxon>Dikarya</taxon>
        <taxon>Ascomycota</taxon>
        <taxon>Saccharomycotina</taxon>
        <taxon>Pichiomycetes</taxon>
        <taxon>Pichiales</taxon>
        <taxon>Pichiaceae</taxon>
        <taxon>Pichia</taxon>
    </lineage>
</organism>
<dbReference type="HOGENOM" id="CLU_568650_0_0_1"/>
<feature type="region of interest" description="Disordered" evidence="2">
    <location>
        <begin position="173"/>
        <end position="350"/>
    </location>
</feature>
<feature type="compositionally biased region" description="Polar residues" evidence="2">
    <location>
        <begin position="248"/>
        <end position="278"/>
    </location>
</feature>
<proteinExistence type="predicted"/>
<feature type="compositionally biased region" description="Low complexity" evidence="2">
    <location>
        <begin position="288"/>
        <end position="315"/>
    </location>
</feature>
<dbReference type="InterPro" id="IPR032710">
    <property type="entry name" value="NTF2-like_dom_sf"/>
</dbReference>
<dbReference type="InterPro" id="IPR039539">
    <property type="entry name" value="Ras_GTPase_bind_prot"/>
</dbReference>